<keyword evidence="4" id="KW-0862">Zinc</keyword>
<evidence type="ECO:0000256" key="1">
    <source>
        <dbReference type="ARBA" id="ARBA00022670"/>
    </source>
</evidence>
<dbReference type="eggNOG" id="ENOG5033MD9">
    <property type="taxonomic scope" value="Bacteria"/>
</dbReference>
<keyword evidence="5" id="KW-0482">Metalloprotease</keyword>
<evidence type="ECO:0000256" key="3">
    <source>
        <dbReference type="ARBA" id="ARBA00022801"/>
    </source>
</evidence>
<accession>N2AF60</accession>
<proteinExistence type="predicted"/>
<evidence type="ECO:0000256" key="5">
    <source>
        <dbReference type="ARBA" id="ARBA00023049"/>
    </source>
</evidence>
<sequence>MDKIKQKYPKKSFGYFLANEGCDNPMDFYIFDKDMRNDMKEEFEKYGEYYKIHEDAGFLASDEEVVKFHKDLLNKRLHVVGVFHSHQRHPAIFSTVDIDLHPSEELWHLIISVRTLGSPQIKLFCHKNKVVQELHLILED</sequence>
<protein>
    <recommendedName>
        <fullName evidence="6">JAB domain-containing protein</fullName>
    </recommendedName>
</protein>
<evidence type="ECO:0000313" key="7">
    <source>
        <dbReference type="EMBL" id="EMZ25098.1"/>
    </source>
</evidence>
<dbReference type="Pfam" id="PF14464">
    <property type="entry name" value="Prok-JAB"/>
    <property type="match status" value="1"/>
</dbReference>
<dbReference type="Proteomes" id="UP000012589">
    <property type="component" value="Unassembled WGS sequence"/>
</dbReference>
<name>N2AF60_9FIRM</name>
<comment type="caution">
    <text evidence="7">The sequence shown here is derived from an EMBL/GenBank/DDBJ whole genome shotgun (WGS) entry which is preliminary data.</text>
</comment>
<evidence type="ECO:0000256" key="2">
    <source>
        <dbReference type="ARBA" id="ARBA00022723"/>
    </source>
</evidence>
<dbReference type="STRING" id="1235802.C823_02988"/>
<dbReference type="OrthoDB" id="9768004at2"/>
<gene>
    <name evidence="7" type="ORF">C823_02988</name>
</gene>
<evidence type="ECO:0000259" key="6">
    <source>
        <dbReference type="Pfam" id="PF14464"/>
    </source>
</evidence>
<reference evidence="7 8" key="1">
    <citation type="journal article" date="2014" name="Genome Announc.">
        <title>Draft genome sequences of the altered schaedler flora, a defined bacterial community from gnotobiotic mice.</title>
        <authorList>
            <person name="Wannemuehler M.J."/>
            <person name="Overstreet A.M."/>
            <person name="Ward D.V."/>
            <person name="Phillips G.J."/>
        </authorList>
    </citation>
    <scope>NUCLEOTIDE SEQUENCE [LARGE SCALE GENOMIC DNA]</scope>
    <source>
        <strain evidence="7 8">ASF492</strain>
    </source>
</reference>
<organism evidence="7 8">
    <name type="scientific">Eubacterium plexicaudatum ASF492</name>
    <dbReference type="NCBI Taxonomy" id="1235802"/>
    <lineage>
        <taxon>Bacteria</taxon>
        <taxon>Bacillati</taxon>
        <taxon>Bacillota</taxon>
        <taxon>Clostridia</taxon>
        <taxon>Eubacteriales</taxon>
        <taxon>Eubacteriaceae</taxon>
        <taxon>Eubacterium</taxon>
    </lineage>
</organism>
<evidence type="ECO:0000256" key="4">
    <source>
        <dbReference type="ARBA" id="ARBA00022833"/>
    </source>
</evidence>
<keyword evidence="1" id="KW-0645">Protease</keyword>
<dbReference type="SUPFAM" id="SSF102712">
    <property type="entry name" value="JAB1/MPN domain"/>
    <property type="match status" value="1"/>
</dbReference>
<dbReference type="InterPro" id="IPR028090">
    <property type="entry name" value="JAB_dom_prok"/>
</dbReference>
<keyword evidence="2" id="KW-0479">Metal-binding</keyword>
<dbReference type="GO" id="GO:0046872">
    <property type="term" value="F:metal ion binding"/>
    <property type="evidence" value="ECO:0007669"/>
    <property type="project" value="UniProtKB-KW"/>
</dbReference>
<dbReference type="GO" id="GO:0008237">
    <property type="term" value="F:metallopeptidase activity"/>
    <property type="evidence" value="ECO:0007669"/>
    <property type="project" value="UniProtKB-KW"/>
</dbReference>
<dbReference type="HOGENOM" id="CLU_1709572_0_0_9"/>
<evidence type="ECO:0000313" key="8">
    <source>
        <dbReference type="Proteomes" id="UP000012589"/>
    </source>
</evidence>
<dbReference type="Gene3D" id="3.40.140.10">
    <property type="entry name" value="Cytidine Deaminase, domain 2"/>
    <property type="match status" value="1"/>
</dbReference>
<keyword evidence="3" id="KW-0378">Hydrolase</keyword>
<dbReference type="AlphaFoldDB" id="N2AF60"/>
<keyword evidence="8" id="KW-1185">Reference proteome</keyword>
<dbReference type="PATRIC" id="fig|1235802.3.peg.3157"/>
<dbReference type="GO" id="GO:0006508">
    <property type="term" value="P:proteolysis"/>
    <property type="evidence" value="ECO:0007669"/>
    <property type="project" value="UniProtKB-KW"/>
</dbReference>
<dbReference type="EMBL" id="AQFT01000091">
    <property type="protein sequence ID" value="EMZ25098.1"/>
    <property type="molecule type" value="Genomic_DNA"/>
</dbReference>
<feature type="domain" description="JAB" evidence="6">
    <location>
        <begin position="57"/>
        <end position="113"/>
    </location>
</feature>